<evidence type="ECO:0000259" key="1">
    <source>
        <dbReference type="Pfam" id="PF24891"/>
    </source>
</evidence>
<proteinExistence type="predicted"/>
<keyword evidence="3" id="KW-1185">Reference proteome</keyword>
<evidence type="ECO:0000313" key="3">
    <source>
        <dbReference type="Proteomes" id="UP000186997"/>
    </source>
</evidence>
<name>A0A1R3WQ00_9RHOB</name>
<gene>
    <name evidence="2" type="ORF">SAMN05421665_1033</name>
</gene>
<dbReference type="AlphaFoldDB" id="A0A1R3WQ00"/>
<dbReference type="EMBL" id="FTPR01000001">
    <property type="protein sequence ID" value="SIT79969.1"/>
    <property type="molecule type" value="Genomic_DNA"/>
</dbReference>
<dbReference type="STRING" id="287098.SAMN05421665_1033"/>
<dbReference type="Proteomes" id="UP000186997">
    <property type="component" value="Unassembled WGS sequence"/>
</dbReference>
<evidence type="ECO:0000313" key="2">
    <source>
        <dbReference type="EMBL" id="SIT79969.1"/>
    </source>
</evidence>
<sequence length="97" mass="10428">MRPLHLADIETAARALALIAPDKRAAAMRDMIAKATLADRYRLAHGRPHPLFGTGTLMSCALRGAVASRPAALGPDALHALAIAAQELRGFYMHQFQ</sequence>
<feature type="domain" description="DUF7742" evidence="1">
    <location>
        <begin position="2"/>
        <end position="87"/>
    </location>
</feature>
<protein>
    <recommendedName>
        <fullName evidence="1">DUF7742 domain-containing protein</fullName>
    </recommendedName>
</protein>
<organism evidence="2 3">
    <name type="scientific">Yoonia rosea</name>
    <dbReference type="NCBI Taxonomy" id="287098"/>
    <lineage>
        <taxon>Bacteria</taxon>
        <taxon>Pseudomonadati</taxon>
        <taxon>Pseudomonadota</taxon>
        <taxon>Alphaproteobacteria</taxon>
        <taxon>Rhodobacterales</taxon>
        <taxon>Paracoccaceae</taxon>
        <taxon>Yoonia</taxon>
    </lineage>
</organism>
<dbReference type="OrthoDB" id="7863415at2"/>
<dbReference type="InterPro" id="IPR056644">
    <property type="entry name" value="DUF7742"/>
</dbReference>
<dbReference type="Pfam" id="PF24891">
    <property type="entry name" value="DUF7742"/>
    <property type="match status" value="1"/>
</dbReference>
<dbReference type="RefSeq" id="WP_076658621.1">
    <property type="nucleotide sequence ID" value="NZ_FTPR01000001.1"/>
</dbReference>
<accession>A0A1R3WQ00</accession>
<reference evidence="3" key="1">
    <citation type="submission" date="2017-01" db="EMBL/GenBank/DDBJ databases">
        <authorList>
            <person name="Varghese N."/>
            <person name="Submissions S."/>
        </authorList>
    </citation>
    <scope>NUCLEOTIDE SEQUENCE [LARGE SCALE GENOMIC DNA]</scope>
    <source>
        <strain evidence="3">DSM 29591</strain>
    </source>
</reference>